<dbReference type="EMBL" id="KQ976398">
    <property type="protein sequence ID" value="KYM92693.1"/>
    <property type="molecule type" value="Genomic_DNA"/>
</dbReference>
<keyword evidence="2" id="KW-0472">Membrane</keyword>
<keyword evidence="4" id="KW-1185">Reference proteome</keyword>
<proteinExistence type="predicted"/>
<evidence type="ECO:0000313" key="3">
    <source>
        <dbReference type="EMBL" id="KYM92693.1"/>
    </source>
</evidence>
<dbReference type="AlphaFoldDB" id="A0A195BXM1"/>
<organism evidence="3 4">
    <name type="scientific">Atta colombica</name>
    <dbReference type="NCBI Taxonomy" id="520822"/>
    <lineage>
        <taxon>Eukaryota</taxon>
        <taxon>Metazoa</taxon>
        <taxon>Ecdysozoa</taxon>
        <taxon>Arthropoda</taxon>
        <taxon>Hexapoda</taxon>
        <taxon>Insecta</taxon>
        <taxon>Pterygota</taxon>
        <taxon>Neoptera</taxon>
        <taxon>Endopterygota</taxon>
        <taxon>Hymenoptera</taxon>
        <taxon>Apocrita</taxon>
        <taxon>Aculeata</taxon>
        <taxon>Formicoidea</taxon>
        <taxon>Formicidae</taxon>
        <taxon>Myrmicinae</taxon>
        <taxon>Atta</taxon>
    </lineage>
</organism>
<feature type="transmembrane region" description="Helical" evidence="2">
    <location>
        <begin position="201"/>
        <end position="219"/>
    </location>
</feature>
<reference evidence="3 4" key="1">
    <citation type="submission" date="2015-09" db="EMBL/GenBank/DDBJ databases">
        <title>Atta colombica WGS genome.</title>
        <authorList>
            <person name="Nygaard S."/>
            <person name="Hu H."/>
            <person name="Boomsma J."/>
            <person name="Zhang G."/>
        </authorList>
    </citation>
    <scope>NUCLEOTIDE SEQUENCE [LARGE SCALE GENOMIC DNA]</scope>
    <source>
        <strain evidence="3">Treedump-2</strain>
        <tissue evidence="3">Whole body</tissue>
    </source>
</reference>
<evidence type="ECO:0000256" key="2">
    <source>
        <dbReference type="SAM" id="Phobius"/>
    </source>
</evidence>
<name>A0A195BXM1_9HYME</name>
<keyword evidence="2" id="KW-1133">Transmembrane helix</keyword>
<evidence type="ECO:0000256" key="1">
    <source>
        <dbReference type="SAM" id="MobiDB-lite"/>
    </source>
</evidence>
<feature type="region of interest" description="Disordered" evidence="1">
    <location>
        <begin position="36"/>
        <end position="55"/>
    </location>
</feature>
<dbReference type="Proteomes" id="UP000078540">
    <property type="component" value="Unassembled WGS sequence"/>
</dbReference>
<keyword evidence="2" id="KW-0812">Transmembrane</keyword>
<sequence>MEKLLPFRKTHETQITTPLCNFLDLAQRRIYEDLRKPVGRGQHGDKETEEKEEVEDEWARETRNEVKIDSAVRDPSRGIDFLGVRVEREPMRQRTTGGIAVSRINRALSFIRFVFGSKQISAIYSVSKEDRNSDSGAVCAYAITSGTIDTRREAKEIKRQGENTKTSGRRTERKTRPAIKSHQKFHFAITDAKSKQNHGRFVNYIFHGYFLFLSIIFVQKGDYDYRSRLSKFVLQS</sequence>
<gene>
    <name evidence="3" type="ORF">ALC53_00630</name>
</gene>
<feature type="region of interest" description="Disordered" evidence="1">
    <location>
        <begin position="158"/>
        <end position="177"/>
    </location>
</feature>
<protein>
    <submittedName>
        <fullName evidence="3">Uncharacterized protein</fullName>
    </submittedName>
</protein>
<accession>A0A195BXM1</accession>
<evidence type="ECO:0000313" key="4">
    <source>
        <dbReference type="Proteomes" id="UP000078540"/>
    </source>
</evidence>
<feature type="compositionally biased region" description="Basic and acidic residues" evidence="1">
    <location>
        <begin position="36"/>
        <end position="49"/>
    </location>
</feature>
<feature type="compositionally biased region" description="Basic residues" evidence="1">
    <location>
        <begin position="167"/>
        <end position="177"/>
    </location>
</feature>